<dbReference type="InterPro" id="IPR046345">
    <property type="entry name" value="TraB_PrgY-like"/>
</dbReference>
<dbReference type="Pfam" id="PF01963">
    <property type="entry name" value="TraB_PrgY_gumN"/>
    <property type="match status" value="1"/>
</dbReference>
<gene>
    <name evidence="2" type="ORF">CL943_00265</name>
</gene>
<keyword evidence="1" id="KW-0472">Membrane</keyword>
<comment type="caution">
    <text evidence="2">The sequence shown here is derived from an EMBL/GenBank/DDBJ whole genome shotgun (WGS) entry which is preliminary data.</text>
</comment>
<dbReference type="EMBL" id="NZBU01000001">
    <property type="protein sequence ID" value="MAG21724.1"/>
    <property type="molecule type" value="Genomic_DNA"/>
</dbReference>
<dbReference type="PANTHER" id="PTHR21530:SF7">
    <property type="entry name" value="TRAB DOMAIN-CONTAINING PROTEIN"/>
    <property type="match status" value="1"/>
</dbReference>
<protein>
    <submittedName>
        <fullName evidence="2">Conjugal transfer protein TraB</fullName>
    </submittedName>
</protein>
<feature type="transmembrane region" description="Helical" evidence="1">
    <location>
        <begin position="287"/>
        <end position="304"/>
    </location>
</feature>
<dbReference type="CDD" id="cd14726">
    <property type="entry name" value="TraB_PrgY-like"/>
    <property type="match status" value="1"/>
</dbReference>
<feature type="transmembrane region" description="Helical" evidence="1">
    <location>
        <begin position="368"/>
        <end position="391"/>
    </location>
</feature>
<dbReference type="PANTHER" id="PTHR21530">
    <property type="entry name" value="PHEROMONE SHUTDOWN PROTEIN"/>
    <property type="match status" value="1"/>
</dbReference>
<dbReference type="NCBIfam" id="TIGR00261">
    <property type="entry name" value="traB"/>
    <property type="match status" value="1"/>
</dbReference>
<dbReference type="Proteomes" id="UP000226592">
    <property type="component" value="Unassembled WGS sequence"/>
</dbReference>
<organism evidence="2 3">
    <name type="scientific">Candidatus Iainarchaeum sp</name>
    <dbReference type="NCBI Taxonomy" id="3101447"/>
    <lineage>
        <taxon>Archaea</taxon>
        <taxon>Candidatus Iainarchaeota</taxon>
        <taxon>Candidatus Iainarchaeia</taxon>
        <taxon>Candidatus Iainarchaeales</taxon>
        <taxon>Candidatus Iainarchaeaceae</taxon>
        <taxon>Candidatus Iainarchaeum</taxon>
    </lineage>
</organism>
<accession>A0A2D6LZX8</accession>
<sequence>MLLFKVNGLCKTVSVEKISVQGKEIILVGTAHISKKSIELVRETIDKEKPDVVGVELDPQRYTQLKSQKKWLDTDLSKIVKEGKTYLFLINIMLANMQRKLGEEIGLKPGMEMVEAIKASEEKKIPVALLDRDVRVTLKRALNEMSIKEKAKLFGEIAIGMFQGPEPLDEEIIEQLKEKDTLNALLAELSEKMPSVKKVLVDERDVFIANKIMQTPHKKILAVVGAGHLEGIKKHLGKTVDLRELSRINEKKSNLRYLKYAVPALFIALVGYGIYAKGIGTAAELLLWWFLINGTLSALGALIAKAHPASIATAFFAAPFTSLHPAFAAGWFAAIVETKFRCPKVKDFNGLQKLESYTDFSNNRVTKVLLVAAYANIGSTIGTIIALPYILSLLG</sequence>
<keyword evidence="1" id="KW-0812">Transmembrane</keyword>
<evidence type="ECO:0000256" key="1">
    <source>
        <dbReference type="SAM" id="Phobius"/>
    </source>
</evidence>
<dbReference type="InterPro" id="IPR002816">
    <property type="entry name" value="TraB/PrgY/GumN_fam"/>
</dbReference>
<evidence type="ECO:0000313" key="3">
    <source>
        <dbReference type="Proteomes" id="UP000226592"/>
    </source>
</evidence>
<feature type="transmembrane region" description="Helical" evidence="1">
    <location>
        <begin position="311"/>
        <end position="334"/>
    </location>
</feature>
<proteinExistence type="predicted"/>
<reference evidence="3" key="1">
    <citation type="submission" date="2017-09" db="EMBL/GenBank/DDBJ databases">
        <title>The Reconstruction of 2,631 Draft Metagenome-Assembled Genomes from the Global Oceans.</title>
        <authorList>
            <person name="Tully B.J."/>
            <person name="Graham E.D."/>
            <person name="Heidelberg J.F."/>
        </authorList>
    </citation>
    <scope>NUCLEOTIDE SEQUENCE [LARGE SCALE GENOMIC DNA]</scope>
</reference>
<name>A0A2D6LZX8_9ARCH</name>
<feature type="transmembrane region" description="Helical" evidence="1">
    <location>
        <begin position="257"/>
        <end position="275"/>
    </location>
</feature>
<dbReference type="InterPro" id="IPR005230">
    <property type="entry name" value="TraB_bac"/>
</dbReference>
<dbReference type="AlphaFoldDB" id="A0A2D6LZX8"/>
<evidence type="ECO:0000313" key="2">
    <source>
        <dbReference type="EMBL" id="MAG21724.1"/>
    </source>
</evidence>
<keyword evidence="1" id="KW-1133">Transmembrane helix</keyword>